<sequence length="538" mass="59062">MQQGDVTDMLGYVDYIVFAVTLILSFSIGIYYSRTGGKQRTIEEYLTGNRKIQCLPVAVSLLVTFQSGISLLGLPVEIYYYGTQISMGIIGLVLGYVFVAIFLVPVFHPLQLTSAYEYLEMRFQSRFVRLLGCTLGLLFTITYMAVALFIPALALEAVTGFPVLISVIVTSVVVVGYTMVALKQLCGQTLDPDPTYRQTLWAVTIGTITSWMGNAISQSGIQRICSTSSIADARKAILFNIPAAVIYEGVMAFMGLVIFAYYTQKGCDPADSGQIKSSNQLVPYFMMEHLSVYPGLAGLFVACLFSATLSTLSSGCVSFRPLYIIHCHLYMSAISAIAYKFIYITTLSSGLSAISAIITIGSLSATSGPMLGIFLLGAVFPWATSKNFHNLHHIPNVKSTIIAGFLSFCFVLTMSLGAKFFPVSHPKLPPVSTAGCSNLSFPLLSNSTAINFTLDSNSFTDVDSGVNSTNNSFYPSYTSNEVTTMLFNLSKPQNNSTDSTDTTRYYRHPNKYQRHMNYSYNVTLFYYCTKQISQTHEI</sequence>
<comment type="similarity">
    <text evidence="2 11">Belongs to the sodium:solute symporter (SSF) (TC 2.A.21) family.</text>
</comment>
<keyword evidence="9 12" id="KW-0472">Membrane</keyword>
<evidence type="ECO:0000256" key="11">
    <source>
        <dbReference type="RuleBase" id="RU362091"/>
    </source>
</evidence>
<dbReference type="InterPro" id="IPR038377">
    <property type="entry name" value="Na/Glc_symporter_sf"/>
</dbReference>
<keyword evidence="8" id="KW-0406">Ion transport</keyword>
<dbReference type="InterPro" id="IPR051163">
    <property type="entry name" value="Sodium:Solute_Symporter_SSF"/>
</dbReference>
<keyword evidence="7" id="KW-0915">Sodium</keyword>
<evidence type="ECO:0000256" key="7">
    <source>
        <dbReference type="ARBA" id="ARBA00023053"/>
    </source>
</evidence>
<feature type="transmembrane region" description="Helical" evidence="12">
    <location>
        <begin position="160"/>
        <end position="182"/>
    </location>
</feature>
<evidence type="ECO:0000256" key="3">
    <source>
        <dbReference type="ARBA" id="ARBA00022448"/>
    </source>
</evidence>
<reference evidence="13 14" key="1">
    <citation type="submission" date="2022-12" db="EMBL/GenBank/DDBJ databases">
        <title>Chromosome-level genome of Tegillarca granosa.</title>
        <authorList>
            <person name="Kim J."/>
        </authorList>
    </citation>
    <scope>NUCLEOTIDE SEQUENCE [LARGE SCALE GENOMIC DNA]</scope>
    <source>
        <strain evidence="13">Teg-2019</strain>
        <tissue evidence="13">Adductor muscle</tissue>
    </source>
</reference>
<feature type="transmembrane region" description="Helical" evidence="12">
    <location>
        <begin position="401"/>
        <end position="421"/>
    </location>
</feature>
<evidence type="ECO:0000256" key="1">
    <source>
        <dbReference type="ARBA" id="ARBA00004651"/>
    </source>
</evidence>
<organism evidence="13 14">
    <name type="scientific">Tegillarca granosa</name>
    <name type="common">Malaysian cockle</name>
    <name type="synonym">Anadara granosa</name>
    <dbReference type="NCBI Taxonomy" id="220873"/>
    <lineage>
        <taxon>Eukaryota</taxon>
        <taxon>Metazoa</taxon>
        <taxon>Spiralia</taxon>
        <taxon>Lophotrochozoa</taxon>
        <taxon>Mollusca</taxon>
        <taxon>Bivalvia</taxon>
        <taxon>Autobranchia</taxon>
        <taxon>Pteriomorphia</taxon>
        <taxon>Arcoida</taxon>
        <taxon>Arcoidea</taxon>
        <taxon>Arcidae</taxon>
        <taxon>Tegillarca</taxon>
    </lineage>
</organism>
<evidence type="ECO:0000313" key="14">
    <source>
        <dbReference type="Proteomes" id="UP001217089"/>
    </source>
</evidence>
<name>A0ABQ9FNC6_TEGGR</name>
<feature type="transmembrane region" description="Helical" evidence="12">
    <location>
        <begin position="237"/>
        <end position="262"/>
    </location>
</feature>
<dbReference type="PROSITE" id="PS50283">
    <property type="entry name" value="NA_SOLUT_SYMP_3"/>
    <property type="match status" value="1"/>
</dbReference>
<dbReference type="InterPro" id="IPR001734">
    <property type="entry name" value="Na/solute_symporter"/>
</dbReference>
<comment type="caution">
    <text evidence="13">The sequence shown here is derived from an EMBL/GenBank/DDBJ whole genome shotgun (WGS) entry which is preliminary data.</text>
</comment>
<dbReference type="PANTHER" id="PTHR42985:SF40">
    <property type="entry name" value="LD47995P-RELATED"/>
    <property type="match status" value="1"/>
</dbReference>
<accession>A0ABQ9FNC6</accession>
<gene>
    <name evidence="13" type="ORF">KUTeg_005107</name>
</gene>
<dbReference type="Pfam" id="PF00474">
    <property type="entry name" value="SSF"/>
    <property type="match status" value="1"/>
</dbReference>
<feature type="transmembrane region" description="Helical" evidence="12">
    <location>
        <begin position="85"/>
        <end position="107"/>
    </location>
</feature>
<evidence type="ECO:0000256" key="8">
    <source>
        <dbReference type="ARBA" id="ARBA00023065"/>
    </source>
</evidence>
<evidence type="ECO:0000256" key="5">
    <source>
        <dbReference type="ARBA" id="ARBA00022692"/>
    </source>
</evidence>
<feature type="transmembrane region" description="Helical" evidence="12">
    <location>
        <begin position="54"/>
        <end position="73"/>
    </location>
</feature>
<proteinExistence type="inferred from homology"/>
<dbReference type="Proteomes" id="UP001217089">
    <property type="component" value="Unassembled WGS sequence"/>
</dbReference>
<evidence type="ECO:0000256" key="9">
    <source>
        <dbReference type="ARBA" id="ARBA00023136"/>
    </source>
</evidence>
<comment type="subcellular location">
    <subcellularLocation>
        <location evidence="1">Cell membrane</location>
        <topology evidence="1">Multi-pass membrane protein</topology>
    </subcellularLocation>
</comment>
<feature type="transmembrane region" description="Helical" evidence="12">
    <location>
        <begin position="354"/>
        <end position="380"/>
    </location>
</feature>
<evidence type="ECO:0000256" key="4">
    <source>
        <dbReference type="ARBA" id="ARBA00022475"/>
    </source>
</evidence>
<feature type="transmembrane region" description="Helical" evidence="12">
    <location>
        <begin position="290"/>
        <end position="310"/>
    </location>
</feature>
<evidence type="ECO:0000256" key="12">
    <source>
        <dbReference type="SAM" id="Phobius"/>
    </source>
</evidence>
<feature type="transmembrane region" description="Helical" evidence="12">
    <location>
        <begin position="127"/>
        <end position="154"/>
    </location>
</feature>
<dbReference type="Gene3D" id="1.20.1730.10">
    <property type="entry name" value="Sodium/glucose cotransporter"/>
    <property type="match status" value="2"/>
</dbReference>
<keyword evidence="10" id="KW-0739">Sodium transport</keyword>
<keyword evidence="5 12" id="KW-0812">Transmembrane</keyword>
<dbReference type="PANTHER" id="PTHR42985">
    <property type="entry name" value="SODIUM-COUPLED MONOCARBOXYLATE TRANSPORTER"/>
    <property type="match status" value="1"/>
</dbReference>
<feature type="transmembrane region" description="Helical" evidence="12">
    <location>
        <begin position="12"/>
        <end position="33"/>
    </location>
</feature>
<keyword evidence="4" id="KW-1003">Cell membrane</keyword>
<evidence type="ECO:0000256" key="2">
    <source>
        <dbReference type="ARBA" id="ARBA00006434"/>
    </source>
</evidence>
<feature type="transmembrane region" description="Helical" evidence="12">
    <location>
        <begin position="322"/>
        <end position="342"/>
    </location>
</feature>
<evidence type="ECO:0008006" key="15">
    <source>
        <dbReference type="Google" id="ProtNLM"/>
    </source>
</evidence>
<protein>
    <recommendedName>
        <fullName evidence="15">Sodium-dependent multivitamin transporter</fullName>
    </recommendedName>
</protein>
<keyword evidence="3" id="KW-0813">Transport</keyword>
<dbReference type="EMBL" id="JARBDR010000246">
    <property type="protein sequence ID" value="KAJ8317203.1"/>
    <property type="molecule type" value="Genomic_DNA"/>
</dbReference>
<evidence type="ECO:0000313" key="13">
    <source>
        <dbReference type="EMBL" id="KAJ8317203.1"/>
    </source>
</evidence>
<evidence type="ECO:0000256" key="6">
    <source>
        <dbReference type="ARBA" id="ARBA00022989"/>
    </source>
</evidence>
<keyword evidence="6 12" id="KW-1133">Transmembrane helix</keyword>
<evidence type="ECO:0000256" key="10">
    <source>
        <dbReference type="ARBA" id="ARBA00023201"/>
    </source>
</evidence>
<keyword evidence="14" id="KW-1185">Reference proteome</keyword>